<evidence type="ECO:0000256" key="1">
    <source>
        <dbReference type="SAM" id="SignalP"/>
    </source>
</evidence>
<dbReference type="InterPro" id="IPR025061">
    <property type="entry name" value="Diedel"/>
</dbReference>
<keyword evidence="4" id="KW-1185">Reference proteome</keyword>
<dbReference type="EMBL" id="OU899035">
    <property type="protein sequence ID" value="CAH1722272.1"/>
    <property type="molecule type" value="Genomic_DNA"/>
</dbReference>
<dbReference type="InterPro" id="IPR007053">
    <property type="entry name" value="LRAT_dom"/>
</dbReference>
<feature type="chain" id="PRO_5040404458" description="LRAT domain-containing protein" evidence="1">
    <location>
        <begin position="23"/>
        <end position="214"/>
    </location>
</feature>
<dbReference type="Pfam" id="PF13164">
    <property type="entry name" value="Diedel"/>
    <property type="match status" value="1"/>
</dbReference>
<keyword evidence="1" id="KW-0732">Signal</keyword>
<feature type="signal peptide" evidence="1">
    <location>
        <begin position="1"/>
        <end position="22"/>
    </location>
</feature>
<proteinExistence type="predicted"/>
<gene>
    <name evidence="3" type="ORF">APHIGO_LOCUS4716</name>
</gene>
<dbReference type="Proteomes" id="UP001154329">
    <property type="component" value="Chromosome 2"/>
</dbReference>
<accession>A0A9P0IY94</accession>
<sequence>MNYVIFIYSFFILNSSFKLICSECCNDSWTTNHLLKYCGDGNFVHGSYCSYGSCNIFGCNCDGGCISKDQSWIRGDIVGCRRVKTSTKLAYIHTFIYAGNGRIIEVIPNKVNNGSMADQRNDRETDFCIVMNGMFFTRLRDFGLSFTQDRETILRRAEKIVNKSWPYDYFKNNCQHFISYILTNNRHTQLPGIDIDQVQFPFPPWNSELPIIDD</sequence>
<evidence type="ECO:0000259" key="2">
    <source>
        <dbReference type="Pfam" id="PF04970"/>
    </source>
</evidence>
<evidence type="ECO:0000313" key="3">
    <source>
        <dbReference type="EMBL" id="CAH1722272.1"/>
    </source>
</evidence>
<reference evidence="3" key="2">
    <citation type="submission" date="2022-10" db="EMBL/GenBank/DDBJ databases">
        <authorList>
            <consortium name="ENA_rothamsted_submissions"/>
            <consortium name="culmorum"/>
            <person name="King R."/>
        </authorList>
    </citation>
    <scope>NUCLEOTIDE SEQUENCE</scope>
</reference>
<feature type="domain" description="LRAT" evidence="2">
    <location>
        <begin position="74"/>
        <end position="185"/>
    </location>
</feature>
<organism evidence="3 4">
    <name type="scientific">Aphis gossypii</name>
    <name type="common">Cotton aphid</name>
    <dbReference type="NCBI Taxonomy" id="80765"/>
    <lineage>
        <taxon>Eukaryota</taxon>
        <taxon>Metazoa</taxon>
        <taxon>Ecdysozoa</taxon>
        <taxon>Arthropoda</taxon>
        <taxon>Hexapoda</taxon>
        <taxon>Insecta</taxon>
        <taxon>Pterygota</taxon>
        <taxon>Neoptera</taxon>
        <taxon>Paraneoptera</taxon>
        <taxon>Hemiptera</taxon>
        <taxon>Sternorrhyncha</taxon>
        <taxon>Aphidomorpha</taxon>
        <taxon>Aphidoidea</taxon>
        <taxon>Aphididae</taxon>
        <taxon>Aphidini</taxon>
        <taxon>Aphis</taxon>
        <taxon>Aphis</taxon>
    </lineage>
</organism>
<reference evidence="3" key="1">
    <citation type="submission" date="2022-02" db="EMBL/GenBank/DDBJ databases">
        <authorList>
            <person name="King R."/>
        </authorList>
    </citation>
    <scope>NUCLEOTIDE SEQUENCE</scope>
</reference>
<evidence type="ECO:0000313" key="4">
    <source>
        <dbReference type="Proteomes" id="UP001154329"/>
    </source>
</evidence>
<name>A0A9P0IY94_APHGO</name>
<protein>
    <recommendedName>
        <fullName evidence="2">LRAT domain-containing protein</fullName>
    </recommendedName>
</protein>
<dbReference type="AlphaFoldDB" id="A0A9P0IY94"/>
<dbReference type="Pfam" id="PF04970">
    <property type="entry name" value="LRAT"/>
    <property type="match status" value="1"/>
</dbReference>
<dbReference type="Gene3D" id="3.90.1720.10">
    <property type="entry name" value="endopeptidase domain like (from Nostoc punctiforme)"/>
    <property type="match status" value="1"/>
</dbReference>